<evidence type="ECO:0000256" key="1">
    <source>
        <dbReference type="ARBA" id="ARBA00005350"/>
    </source>
</evidence>
<dbReference type="EMBL" id="VWRR01000009">
    <property type="protein sequence ID" value="KAF6002664.1"/>
    <property type="molecule type" value="Genomic_DNA"/>
</dbReference>
<name>A0A7J7IIU9_9RHOD</name>
<dbReference type="Proteomes" id="UP000530660">
    <property type="component" value="Unassembled WGS sequence"/>
</dbReference>
<dbReference type="Pfam" id="PF03803">
    <property type="entry name" value="Scramblase"/>
    <property type="match status" value="1"/>
</dbReference>
<feature type="compositionally biased region" description="Low complexity" evidence="2">
    <location>
        <begin position="444"/>
        <end position="464"/>
    </location>
</feature>
<dbReference type="PANTHER" id="PTHR23248">
    <property type="entry name" value="PHOSPHOLIPID SCRAMBLASE-RELATED"/>
    <property type="match status" value="1"/>
</dbReference>
<dbReference type="GO" id="GO:0005886">
    <property type="term" value="C:plasma membrane"/>
    <property type="evidence" value="ECO:0007669"/>
    <property type="project" value="TreeGrafter"/>
</dbReference>
<dbReference type="GO" id="GO:0017128">
    <property type="term" value="F:phospholipid scramblase activity"/>
    <property type="evidence" value="ECO:0007669"/>
    <property type="project" value="InterPro"/>
</dbReference>
<feature type="region of interest" description="Disordered" evidence="2">
    <location>
        <begin position="46"/>
        <end position="67"/>
    </location>
</feature>
<evidence type="ECO:0000313" key="3">
    <source>
        <dbReference type="EMBL" id="KAF6002664.1"/>
    </source>
</evidence>
<reference evidence="3 4" key="1">
    <citation type="journal article" date="2020" name="J. Phycol.">
        <title>Comparative genome analysis reveals Cyanidiococcus gen. nov., a new extremophilic red algal genus sister to Cyanidioschyzon (Cyanidioschyzonaceae, Rhodophyta).</title>
        <authorList>
            <person name="Liu S.-L."/>
            <person name="Chiang Y.-R."/>
            <person name="Yoon H.S."/>
            <person name="Fu H.-Y."/>
        </authorList>
    </citation>
    <scope>NUCLEOTIDE SEQUENCE [LARGE SCALE GENOMIC DNA]</scope>
    <source>
        <strain evidence="3 4">THAL066</strain>
    </source>
</reference>
<protein>
    <recommendedName>
        <fullName evidence="5">Phospholipid scramblase</fullName>
    </recommendedName>
</protein>
<evidence type="ECO:0000313" key="4">
    <source>
        <dbReference type="Proteomes" id="UP000530660"/>
    </source>
</evidence>
<evidence type="ECO:0000256" key="2">
    <source>
        <dbReference type="SAM" id="MobiDB-lite"/>
    </source>
</evidence>
<sequence>MLDGTRLQPLMRLGLRTTTVVAVRSLINRGFWYASRRYKSSLEPASASSSVSRAQDETATTTSPLTQTKGSDLAPLASVLSHPLLVVTREIEWGNLLIGFEQANKYAIRVADGRIVGFIAEESSLGRAILRQALRTHRSFQATIMDALGTPVLRVQRPAYLVSSSISVYRMSGDTPGPLLGEAHMNWHLWRRRYDLFDAQGRQFGEIDAPMLAIEFPVRGETSSSLENPPILASIDKDWTGLGRELFTDARQYVVRMDPSVTPQGVLADAQRKLGLPDAAGVSASSSTTESAQTVIPSRLETPAEAMQREQQRQAQLESKTGDERGSIATAAPREHLTATIPDADVPLNELDLSKRAVILATAISIDFDYFSLHSGSPGMFHMPFFFPLPIPGFGGASKAENETPPPDAADTPRGSAPNQDAPGFGAATGDESPPWMRQNAHESGASAGANPASSASAKSDANPWATFEPGVDDPSQQSDFDEDVDGGYDEGTWGSSSEDNSAGGFIESLWGVFSDGDDGDDD</sequence>
<comment type="caution">
    <text evidence="3">The sequence shown here is derived from an EMBL/GenBank/DDBJ whole genome shotgun (WGS) entry which is preliminary data.</text>
</comment>
<gene>
    <name evidence="3" type="ORF">F1559_001286</name>
</gene>
<feature type="compositionally biased region" description="Acidic residues" evidence="2">
    <location>
        <begin position="480"/>
        <end position="489"/>
    </location>
</feature>
<keyword evidence="4" id="KW-1185">Reference proteome</keyword>
<organism evidence="3 4">
    <name type="scientific">Cyanidiococcus yangmingshanensis</name>
    <dbReference type="NCBI Taxonomy" id="2690220"/>
    <lineage>
        <taxon>Eukaryota</taxon>
        <taxon>Rhodophyta</taxon>
        <taxon>Bangiophyceae</taxon>
        <taxon>Cyanidiales</taxon>
        <taxon>Cyanidiaceae</taxon>
        <taxon>Cyanidiococcus</taxon>
    </lineage>
</organism>
<feature type="compositionally biased region" description="Polar residues" evidence="2">
    <location>
        <begin position="57"/>
        <end position="67"/>
    </location>
</feature>
<proteinExistence type="inferred from homology"/>
<dbReference type="OrthoDB" id="191150at2759"/>
<accession>A0A7J7IIU9</accession>
<comment type="similarity">
    <text evidence="1">Belongs to the phospholipid scramblase family.</text>
</comment>
<dbReference type="AlphaFoldDB" id="A0A7J7IIU9"/>
<dbReference type="PANTHER" id="PTHR23248:SF9">
    <property type="entry name" value="PHOSPHOLIPID SCRAMBLASE"/>
    <property type="match status" value="1"/>
</dbReference>
<feature type="region of interest" description="Disordered" evidence="2">
    <location>
        <begin position="396"/>
        <end position="523"/>
    </location>
</feature>
<evidence type="ECO:0008006" key="5">
    <source>
        <dbReference type="Google" id="ProtNLM"/>
    </source>
</evidence>
<feature type="region of interest" description="Disordered" evidence="2">
    <location>
        <begin position="305"/>
        <end position="336"/>
    </location>
</feature>
<dbReference type="InterPro" id="IPR005552">
    <property type="entry name" value="Scramblase"/>
</dbReference>